<evidence type="ECO:0000256" key="5">
    <source>
        <dbReference type="ARBA" id="ARBA00022960"/>
    </source>
</evidence>
<keyword evidence="3 10" id="KW-0328">Glycosyltransferase</keyword>
<feature type="domain" description="Glycosyl transferase family 28 C-terminal" evidence="12">
    <location>
        <begin position="224"/>
        <end position="391"/>
    </location>
</feature>
<protein>
    <recommendedName>
        <fullName evidence="10">UDP-N-acetylglucosamine--N-acetylmuramyl-(pentapeptide) pyrophosphoryl-undecaprenol N-acetylglucosamine transferase</fullName>
        <ecNumber evidence="10">2.4.1.227</ecNumber>
    </recommendedName>
    <alternativeName>
        <fullName evidence="10">Undecaprenyl-PP-MurNAc-pentapeptide-UDPGlcNAc GlcNAc transferase</fullName>
    </alternativeName>
</protein>
<dbReference type="PANTHER" id="PTHR21015">
    <property type="entry name" value="UDP-N-ACETYLGLUCOSAMINE--N-ACETYLMURAMYL-(PENTAPEPTIDE) PYROPHOSPHORYL-UNDECAPRENOL N-ACETYLGLUCOSAMINE TRANSFERASE 1"/>
    <property type="match status" value="1"/>
</dbReference>
<dbReference type="RefSeq" id="WP_120743176.1">
    <property type="nucleotide sequence ID" value="NZ_CP032568.1"/>
</dbReference>
<accession>A0A386ZLD1</accession>
<evidence type="ECO:0000256" key="6">
    <source>
        <dbReference type="ARBA" id="ARBA00022984"/>
    </source>
</evidence>
<dbReference type="AlphaFoldDB" id="A0A386ZLD1"/>
<dbReference type="GO" id="GO:0005975">
    <property type="term" value="P:carbohydrate metabolic process"/>
    <property type="evidence" value="ECO:0007669"/>
    <property type="project" value="InterPro"/>
</dbReference>
<evidence type="ECO:0000256" key="8">
    <source>
        <dbReference type="ARBA" id="ARBA00023306"/>
    </source>
</evidence>
<dbReference type="GO" id="GO:0008360">
    <property type="term" value="P:regulation of cell shape"/>
    <property type="evidence" value="ECO:0007669"/>
    <property type="project" value="UniProtKB-KW"/>
</dbReference>
<keyword evidence="9 10" id="KW-0961">Cell wall biogenesis/degradation</keyword>
<dbReference type="GO" id="GO:0050511">
    <property type="term" value="F:undecaprenyldiphospho-muramoylpentapeptide beta-N-acetylglucosaminyltransferase activity"/>
    <property type="evidence" value="ECO:0007669"/>
    <property type="project" value="UniProtKB-UniRule"/>
</dbReference>
<dbReference type="InterPro" id="IPR007235">
    <property type="entry name" value="Glyco_trans_28_C"/>
</dbReference>
<evidence type="ECO:0000256" key="2">
    <source>
        <dbReference type="ARBA" id="ARBA00022618"/>
    </source>
</evidence>
<feature type="binding site" evidence="10">
    <location>
        <position position="333"/>
    </location>
    <ligand>
        <name>UDP-N-acetyl-alpha-D-glucosamine</name>
        <dbReference type="ChEBI" id="CHEBI:57705"/>
    </ligand>
</feature>
<dbReference type="Pfam" id="PF03033">
    <property type="entry name" value="Glyco_transf_28"/>
    <property type="match status" value="1"/>
</dbReference>
<dbReference type="CDD" id="cd03785">
    <property type="entry name" value="GT28_MurG"/>
    <property type="match status" value="1"/>
</dbReference>
<comment type="caution">
    <text evidence="10">Lacks conserved residue(s) required for the propagation of feature annotation.</text>
</comment>
<sequence>MSNPVADRAPILQRLGARGRVRVIVAGGGTGGHTYPAVAAVRALRDLAAEAGATAEVLWAGVPDSLEQRVAAENDVEFTGIKAGKLRRDRNPLKMLNKDNVRDAFRVPVSVVAAQGVVRSFRPDAVLCTGGYVCAPIGMAAALRRRPLVIHEQTTGVGKANLLLARMADRIALSSEASIDLLPAQVRGRALVTGNPIRPALTGGDAEAAVKALDWDGYTPGLPTVYVTGGAQGAVQINELIIELLPELLRQANVVHQCGRLSYAQVRDHAATLPAEIRGRYLVREFIGPELPDLLALTDVVVSRSGAGTLAELTTLGKPSVLIPYPHSVGGEQIRNARILADHNAARALVGTDATVANLNTALTELLTESETRAAVSAAARALGHPRAAEDLALTVLDLATR</sequence>
<dbReference type="Gene3D" id="3.40.50.2000">
    <property type="entry name" value="Glycogen Phosphorylase B"/>
    <property type="match status" value="2"/>
</dbReference>
<evidence type="ECO:0000313" key="13">
    <source>
        <dbReference type="EMBL" id="AYF78093.1"/>
    </source>
</evidence>
<gene>
    <name evidence="10" type="primary">murG</name>
    <name evidence="13" type="ORF">D7D52_34530</name>
</gene>
<feature type="binding site" evidence="10">
    <location>
        <begin position="30"/>
        <end position="32"/>
    </location>
    <ligand>
        <name>UDP-N-acetyl-alpha-D-glucosamine</name>
        <dbReference type="ChEBI" id="CHEBI:57705"/>
    </ligand>
</feature>
<organism evidence="13 14">
    <name type="scientific">Nocardia yunnanensis</name>
    <dbReference type="NCBI Taxonomy" id="2382165"/>
    <lineage>
        <taxon>Bacteria</taxon>
        <taxon>Bacillati</taxon>
        <taxon>Actinomycetota</taxon>
        <taxon>Actinomycetes</taxon>
        <taxon>Mycobacteriales</taxon>
        <taxon>Nocardiaceae</taxon>
        <taxon>Nocardia</taxon>
    </lineage>
</organism>
<dbReference type="Proteomes" id="UP000267164">
    <property type="component" value="Chromosome"/>
</dbReference>
<evidence type="ECO:0000256" key="1">
    <source>
        <dbReference type="ARBA" id="ARBA00022475"/>
    </source>
</evidence>
<dbReference type="InterPro" id="IPR004276">
    <property type="entry name" value="GlycoTrans_28_N"/>
</dbReference>
<dbReference type="UniPathway" id="UPA00219"/>
<proteinExistence type="inferred from homology"/>
<keyword evidence="14" id="KW-1185">Reference proteome</keyword>
<keyword evidence="1 10" id="KW-1003">Cell membrane</keyword>
<dbReference type="GO" id="GO:0009252">
    <property type="term" value="P:peptidoglycan biosynthetic process"/>
    <property type="evidence" value="ECO:0007669"/>
    <property type="project" value="UniProtKB-UniRule"/>
</dbReference>
<dbReference type="GO" id="GO:0051991">
    <property type="term" value="F:UDP-N-acetyl-D-glucosamine:N-acetylmuramoyl-L-alanyl-D-glutamyl-meso-2,6-diaminopimelyl-D-alanyl-D-alanine-diphosphoundecaprenol 4-beta-N-acetylglucosaminlytransferase activity"/>
    <property type="evidence" value="ECO:0007669"/>
    <property type="project" value="RHEA"/>
</dbReference>
<dbReference type="EC" id="2.4.1.227" evidence="10"/>
<feature type="binding site" evidence="10">
    <location>
        <position position="198"/>
    </location>
    <ligand>
        <name>UDP-N-acetyl-alpha-D-glucosamine</name>
        <dbReference type="ChEBI" id="CHEBI:57705"/>
    </ligand>
</feature>
<keyword evidence="2 10" id="KW-0132">Cell division</keyword>
<evidence type="ECO:0000256" key="4">
    <source>
        <dbReference type="ARBA" id="ARBA00022679"/>
    </source>
</evidence>
<evidence type="ECO:0000259" key="11">
    <source>
        <dbReference type="Pfam" id="PF03033"/>
    </source>
</evidence>
<keyword evidence="8 10" id="KW-0131">Cell cycle</keyword>
<keyword evidence="6 10" id="KW-0573">Peptidoglycan synthesis</keyword>
<reference evidence="13 14" key="1">
    <citation type="submission" date="2018-09" db="EMBL/GenBank/DDBJ databases">
        <title>Nocardia yunnanensis sp. nov., an actinomycete isolated from a soil sample.</title>
        <authorList>
            <person name="Zhang J."/>
        </authorList>
    </citation>
    <scope>NUCLEOTIDE SEQUENCE [LARGE SCALE GENOMIC DNA]</scope>
    <source>
        <strain evidence="13 14">CFHS0054</strain>
    </source>
</reference>
<evidence type="ECO:0000313" key="14">
    <source>
        <dbReference type="Proteomes" id="UP000267164"/>
    </source>
</evidence>
<evidence type="ECO:0000256" key="9">
    <source>
        <dbReference type="ARBA" id="ARBA00023316"/>
    </source>
</evidence>
<feature type="domain" description="Glycosyltransferase family 28 N-terminal" evidence="11">
    <location>
        <begin position="23"/>
        <end position="172"/>
    </location>
</feature>
<dbReference type="Pfam" id="PF04101">
    <property type="entry name" value="Glyco_tran_28_C"/>
    <property type="match status" value="1"/>
</dbReference>
<comment type="subcellular location">
    <subcellularLocation>
        <location evidence="10">Cell membrane</location>
        <topology evidence="10">Peripheral membrane protein</topology>
        <orientation evidence="10">Cytoplasmic side</orientation>
    </subcellularLocation>
</comment>
<dbReference type="SUPFAM" id="SSF53756">
    <property type="entry name" value="UDP-Glycosyltransferase/glycogen phosphorylase"/>
    <property type="match status" value="1"/>
</dbReference>
<keyword evidence="4 10" id="KW-0808">Transferase</keyword>
<dbReference type="OrthoDB" id="9808936at2"/>
<comment type="function">
    <text evidence="10">Cell wall formation. Catalyzes the transfer of a GlcNAc subunit on undecaprenyl-pyrophosphoryl-MurNAc-pentapeptide (lipid intermediate I) to form undecaprenyl-pyrophosphoryl-MurNAc-(pentapeptide)GlcNAc (lipid intermediate II).</text>
</comment>
<dbReference type="InterPro" id="IPR006009">
    <property type="entry name" value="GlcNAc_MurG"/>
</dbReference>
<evidence type="ECO:0000256" key="10">
    <source>
        <dbReference type="HAMAP-Rule" id="MF_00033"/>
    </source>
</evidence>
<name>A0A386ZLD1_9NOCA</name>
<dbReference type="GO" id="GO:0071555">
    <property type="term" value="P:cell wall organization"/>
    <property type="evidence" value="ECO:0007669"/>
    <property type="project" value="UniProtKB-KW"/>
</dbReference>
<evidence type="ECO:0000256" key="7">
    <source>
        <dbReference type="ARBA" id="ARBA00023136"/>
    </source>
</evidence>
<dbReference type="HAMAP" id="MF_00033">
    <property type="entry name" value="MurG"/>
    <property type="match status" value="1"/>
</dbReference>
<keyword evidence="7 10" id="KW-0472">Membrane</keyword>
<dbReference type="GO" id="GO:0051301">
    <property type="term" value="P:cell division"/>
    <property type="evidence" value="ECO:0007669"/>
    <property type="project" value="UniProtKB-KW"/>
</dbReference>
<comment type="similarity">
    <text evidence="10">Belongs to the glycosyltransferase 28 family. MurG subfamily.</text>
</comment>
<comment type="catalytic activity">
    <reaction evidence="10">
        <text>di-trans,octa-cis-undecaprenyl diphospho-N-acetyl-alpha-D-muramoyl-L-alanyl-D-glutamyl-meso-2,6-diaminopimeloyl-D-alanyl-D-alanine + UDP-N-acetyl-alpha-D-glucosamine = di-trans,octa-cis-undecaprenyl diphospho-[N-acetyl-alpha-D-glucosaminyl-(1-&gt;4)]-N-acetyl-alpha-D-muramoyl-L-alanyl-D-glutamyl-meso-2,6-diaminopimeloyl-D-alanyl-D-alanine + UDP + H(+)</text>
        <dbReference type="Rhea" id="RHEA:31227"/>
        <dbReference type="ChEBI" id="CHEBI:15378"/>
        <dbReference type="ChEBI" id="CHEBI:57705"/>
        <dbReference type="ChEBI" id="CHEBI:58223"/>
        <dbReference type="ChEBI" id="CHEBI:61387"/>
        <dbReference type="ChEBI" id="CHEBI:61388"/>
        <dbReference type="EC" id="2.4.1.227"/>
    </reaction>
</comment>
<keyword evidence="5 10" id="KW-0133">Cell shape</keyword>
<evidence type="ECO:0000256" key="3">
    <source>
        <dbReference type="ARBA" id="ARBA00022676"/>
    </source>
</evidence>
<dbReference type="KEGG" id="nyu:D7D52_34530"/>
<comment type="pathway">
    <text evidence="10">Cell wall biogenesis; peptidoglycan biosynthesis.</text>
</comment>
<evidence type="ECO:0000259" key="12">
    <source>
        <dbReference type="Pfam" id="PF04101"/>
    </source>
</evidence>
<dbReference type="EMBL" id="CP032568">
    <property type="protein sequence ID" value="AYF78093.1"/>
    <property type="molecule type" value="Genomic_DNA"/>
</dbReference>
<dbReference type="PANTHER" id="PTHR21015:SF22">
    <property type="entry name" value="GLYCOSYLTRANSFERASE"/>
    <property type="match status" value="1"/>
</dbReference>
<dbReference type="GO" id="GO:0005886">
    <property type="term" value="C:plasma membrane"/>
    <property type="evidence" value="ECO:0007669"/>
    <property type="project" value="UniProtKB-SubCell"/>
</dbReference>